<gene>
    <name evidence="1" type="ORF">PPNO1_LOCUS8939</name>
</gene>
<dbReference type="AlphaFoldDB" id="A0A9P1HCZ4"/>
<sequence>MTNFVEEGPCFPEATALAGIIAHRVARIAVVGKAWNDFLEEAGPRVREMTTHDTEGDTTIIVAAQRRMSEYDILLHGVMGIEYEARHHRLARRLKRASVEDERFLEIFVEAVGL</sequence>
<dbReference type="EMBL" id="CALLCH030000019">
    <property type="protein sequence ID" value="CAI4219374.1"/>
    <property type="molecule type" value="Genomic_DNA"/>
</dbReference>
<protein>
    <submittedName>
        <fullName evidence="1">Uncharacterized protein</fullName>
    </submittedName>
</protein>
<evidence type="ECO:0000313" key="2">
    <source>
        <dbReference type="Proteomes" id="UP000838763"/>
    </source>
</evidence>
<dbReference type="Proteomes" id="UP000838763">
    <property type="component" value="Unassembled WGS sequence"/>
</dbReference>
<accession>A0A9P1HCZ4</accession>
<reference evidence="1" key="1">
    <citation type="submission" date="2022-11" db="EMBL/GenBank/DDBJ databases">
        <authorList>
            <person name="Scott C."/>
            <person name="Bruce N."/>
        </authorList>
    </citation>
    <scope>NUCLEOTIDE SEQUENCE</scope>
</reference>
<organism evidence="1 2">
    <name type="scientific">Parascedosporium putredinis</name>
    <dbReference type="NCBI Taxonomy" id="1442378"/>
    <lineage>
        <taxon>Eukaryota</taxon>
        <taxon>Fungi</taxon>
        <taxon>Dikarya</taxon>
        <taxon>Ascomycota</taxon>
        <taxon>Pezizomycotina</taxon>
        <taxon>Sordariomycetes</taxon>
        <taxon>Hypocreomycetidae</taxon>
        <taxon>Microascales</taxon>
        <taxon>Microascaceae</taxon>
        <taxon>Parascedosporium</taxon>
    </lineage>
</organism>
<evidence type="ECO:0000313" key="1">
    <source>
        <dbReference type="EMBL" id="CAI4219374.1"/>
    </source>
</evidence>
<proteinExistence type="predicted"/>
<name>A0A9P1HCZ4_9PEZI</name>
<comment type="caution">
    <text evidence="1">The sequence shown here is derived from an EMBL/GenBank/DDBJ whole genome shotgun (WGS) entry which is preliminary data.</text>
</comment>
<keyword evidence="2" id="KW-1185">Reference proteome</keyword>